<accession>A0A133UBF1</accession>
<evidence type="ECO:0000313" key="1">
    <source>
        <dbReference type="EMBL" id="KXA91507.1"/>
    </source>
</evidence>
<dbReference type="EMBL" id="LHXJ01000007">
    <property type="protein sequence ID" value="KXA91507.1"/>
    <property type="molecule type" value="Genomic_DNA"/>
</dbReference>
<name>A0A133UBF1_9EURY</name>
<gene>
    <name evidence="1" type="ORF">AKJ57_01050</name>
</gene>
<comment type="caution">
    <text evidence="1">The sequence shown here is derived from an EMBL/GenBank/DDBJ whole genome shotgun (WGS) entry which is preliminary data.</text>
</comment>
<dbReference type="AlphaFoldDB" id="A0A133UBF1"/>
<protein>
    <submittedName>
        <fullName evidence="1">Uncharacterized protein</fullName>
    </submittedName>
</protein>
<organism evidence="1 2">
    <name type="scientific">candidate division MSBL1 archaeon SCGC-AAA259A05</name>
    <dbReference type="NCBI Taxonomy" id="1698259"/>
    <lineage>
        <taxon>Archaea</taxon>
        <taxon>Methanobacteriati</taxon>
        <taxon>Methanobacteriota</taxon>
        <taxon>candidate division MSBL1</taxon>
    </lineage>
</organism>
<evidence type="ECO:0000313" key="2">
    <source>
        <dbReference type="Proteomes" id="UP000070163"/>
    </source>
</evidence>
<sequence>MRYDSYYFPKVFKKGKWRDRNGEETSTVRMRRSTGRHSLFEDITELVPTVYVHLAYRGVFLLAAKTMTSATSGPCGPPVEPL</sequence>
<dbReference type="Proteomes" id="UP000070163">
    <property type="component" value="Unassembled WGS sequence"/>
</dbReference>
<keyword evidence="2" id="KW-1185">Reference proteome</keyword>
<reference evidence="1 2" key="1">
    <citation type="journal article" date="2016" name="Sci. Rep.">
        <title>Metabolic traits of an uncultured archaeal lineage -MSBL1- from brine pools of the Red Sea.</title>
        <authorList>
            <person name="Mwirichia R."/>
            <person name="Alam I."/>
            <person name="Rashid M."/>
            <person name="Vinu M."/>
            <person name="Ba-Alawi W."/>
            <person name="Anthony Kamau A."/>
            <person name="Kamanda Ngugi D."/>
            <person name="Goker M."/>
            <person name="Klenk H.P."/>
            <person name="Bajic V."/>
            <person name="Stingl U."/>
        </authorList>
    </citation>
    <scope>NUCLEOTIDE SEQUENCE [LARGE SCALE GENOMIC DNA]</scope>
    <source>
        <strain evidence="1">SCGC-AAA259A05</strain>
    </source>
</reference>
<proteinExistence type="predicted"/>